<accession>A0A1Z3NB81</accession>
<dbReference type="Gene3D" id="3.20.80.10">
    <property type="entry name" value="Regulatory factor, effector binding domain"/>
    <property type="match status" value="1"/>
</dbReference>
<dbReference type="SMART" id="SM00871">
    <property type="entry name" value="AraC_E_bind"/>
    <property type="match status" value="1"/>
</dbReference>
<reference evidence="2 3" key="1">
    <citation type="submission" date="2017-04" db="EMBL/GenBank/DDBJ databases">
        <title>Whole genome sequence of Bdellovibrio bacteriovorus strain SSB218315.</title>
        <authorList>
            <person name="Oyedara O."/>
            <person name="Rodriguez-Perez M.A."/>
        </authorList>
    </citation>
    <scope>NUCLEOTIDE SEQUENCE [LARGE SCALE GENOMIC DNA]</scope>
    <source>
        <strain evidence="2 3">SSB218315</strain>
    </source>
</reference>
<protein>
    <submittedName>
        <fullName evidence="2">AraC family transcriptional regulator</fullName>
    </submittedName>
</protein>
<dbReference type="Pfam" id="PF14526">
    <property type="entry name" value="Cass2"/>
    <property type="match status" value="1"/>
</dbReference>
<dbReference type="InterPro" id="IPR011256">
    <property type="entry name" value="Reg_factor_effector_dom_sf"/>
</dbReference>
<gene>
    <name evidence="2" type="ORF">B9G79_14455</name>
</gene>
<dbReference type="SUPFAM" id="SSF55136">
    <property type="entry name" value="Probable bacterial effector-binding domain"/>
    <property type="match status" value="1"/>
</dbReference>
<dbReference type="Proteomes" id="UP000197003">
    <property type="component" value="Chromosome"/>
</dbReference>
<dbReference type="InterPro" id="IPR053182">
    <property type="entry name" value="YobU-like_regulator"/>
</dbReference>
<dbReference type="RefSeq" id="WP_088566131.1">
    <property type="nucleotide sequence ID" value="NZ_CP020946.1"/>
</dbReference>
<evidence type="ECO:0000313" key="3">
    <source>
        <dbReference type="Proteomes" id="UP000197003"/>
    </source>
</evidence>
<proteinExistence type="predicted"/>
<evidence type="ECO:0000259" key="1">
    <source>
        <dbReference type="SMART" id="SM00871"/>
    </source>
</evidence>
<dbReference type="OrthoDB" id="3173400at2"/>
<dbReference type="PANTHER" id="PTHR36444:SF2">
    <property type="entry name" value="TRANSCRIPTIONAL REGULATOR PROTEIN YOBU-RELATED"/>
    <property type="match status" value="1"/>
</dbReference>
<sequence>MTHSFTQKADIKIVGIAVRTSNRAEMQGNGKIGSQWQKFFSEGVMQKIPNQLADGPIYAIYTDYESDVNGEYSFILGKEVSSFDNLPEGLAAKVLPASRYAAFTSKQGQMPNVVIDLWQHIWGLSPADLGAERAYKADFEIYDQRSADPQNSQVDVFLSVR</sequence>
<dbReference type="InterPro" id="IPR029441">
    <property type="entry name" value="Cass2"/>
</dbReference>
<dbReference type="EMBL" id="CP020946">
    <property type="protein sequence ID" value="ASD64681.1"/>
    <property type="molecule type" value="Genomic_DNA"/>
</dbReference>
<organism evidence="2 3">
    <name type="scientific">Bdellovibrio bacteriovorus</name>
    <dbReference type="NCBI Taxonomy" id="959"/>
    <lineage>
        <taxon>Bacteria</taxon>
        <taxon>Pseudomonadati</taxon>
        <taxon>Bdellovibrionota</taxon>
        <taxon>Bdellovibrionia</taxon>
        <taxon>Bdellovibrionales</taxon>
        <taxon>Pseudobdellovibrionaceae</taxon>
        <taxon>Bdellovibrio</taxon>
    </lineage>
</organism>
<dbReference type="PANTHER" id="PTHR36444">
    <property type="entry name" value="TRANSCRIPTIONAL REGULATOR PROTEIN YOBU-RELATED"/>
    <property type="match status" value="1"/>
</dbReference>
<dbReference type="InterPro" id="IPR010499">
    <property type="entry name" value="AraC_E-bd"/>
</dbReference>
<name>A0A1Z3NB81_BDEBC</name>
<dbReference type="AlphaFoldDB" id="A0A1Z3NB81"/>
<evidence type="ECO:0000313" key="2">
    <source>
        <dbReference type="EMBL" id="ASD64681.1"/>
    </source>
</evidence>
<feature type="domain" description="AraC effector-binding" evidence="1">
    <location>
        <begin position="1"/>
        <end position="161"/>
    </location>
</feature>